<evidence type="ECO:0000259" key="2">
    <source>
        <dbReference type="SMART" id="SM00382"/>
    </source>
</evidence>
<organism evidence="3 4">
    <name type="scientific">Propioniciclava flava</name>
    <dbReference type="NCBI Taxonomy" id="2072026"/>
    <lineage>
        <taxon>Bacteria</taxon>
        <taxon>Bacillati</taxon>
        <taxon>Actinomycetota</taxon>
        <taxon>Actinomycetes</taxon>
        <taxon>Propionibacteriales</taxon>
        <taxon>Propionibacteriaceae</taxon>
        <taxon>Propioniciclava</taxon>
    </lineage>
</organism>
<comment type="caution">
    <text evidence="3">The sequence shown here is derived from an EMBL/GenBank/DDBJ whole genome shotgun (WGS) entry which is preliminary data.</text>
</comment>
<proteinExistence type="predicted"/>
<accession>A0A4Q2EI44</accession>
<keyword evidence="4" id="KW-1185">Reference proteome</keyword>
<dbReference type="AlphaFoldDB" id="A0A4Q2EI44"/>
<dbReference type="PANTHER" id="PTHR37291:SF1">
    <property type="entry name" value="TYPE IV METHYL-DIRECTED RESTRICTION ENZYME ECOKMCRB SUBUNIT"/>
    <property type="match status" value="1"/>
</dbReference>
<dbReference type="Pfam" id="PF07728">
    <property type="entry name" value="AAA_5"/>
    <property type="match status" value="1"/>
</dbReference>
<evidence type="ECO:0000256" key="1">
    <source>
        <dbReference type="SAM" id="MobiDB-lite"/>
    </source>
</evidence>
<dbReference type="SMART" id="SM00382">
    <property type="entry name" value="AAA"/>
    <property type="match status" value="1"/>
</dbReference>
<dbReference type="InterPro" id="IPR011704">
    <property type="entry name" value="ATPase_dyneun-rel_AAA"/>
</dbReference>
<dbReference type="InterPro" id="IPR027417">
    <property type="entry name" value="P-loop_NTPase"/>
</dbReference>
<reference evidence="3 4" key="1">
    <citation type="submission" date="2018-01" db="EMBL/GenBank/DDBJ databases">
        <title>Lactibacter flavus gen. nov., sp. nov., a novel bacterium of the family Propionibacteriaceae isolated from raw milk and dairy products.</title>
        <authorList>
            <person name="Wenning M."/>
            <person name="Breitenwieser F."/>
            <person name="Huptas C."/>
            <person name="von Neubeck M."/>
            <person name="Busse H.-J."/>
            <person name="Scherer S."/>
        </authorList>
    </citation>
    <scope>NUCLEOTIDE SEQUENCE [LARGE SCALE GENOMIC DNA]</scope>
    <source>
        <strain evidence="3 4">VG341</strain>
    </source>
</reference>
<name>A0A4Q2EI44_9ACTN</name>
<dbReference type="InterPro" id="IPR052934">
    <property type="entry name" value="Methyl-DNA_Rec/Restrict_Enz"/>
</dbReference>
<dbReference type="SUPFAM" id="SSF52540">
    <property type="entry name" value="P-loop containing nucleoside triphosphate hydrolases"/>
    <property type="match status" value="1"/>
</dbReference>
<evidence type="ECO:0000313" key="3">
    <source>
        <dbReference type="EMBL" id="RXW32763.1"/>
    </source>
</evidence>
<gene>
    <name evidence="3" type="ORF">C1706_06390</name>
</gene>
<dbReference type="GO" id="GO:0005524">
    <property type="term" value="F:ATP binding"/>
    <property type="evidence" value="ECO:0007669"/>
    <property type="project" value="InterPro"/>
</dbReference>
<evidence type="ECO:0000313" key="4">
    <source>
        <dbReference type="Proteomes" id="UP000290624"/>
    </source>
</evidence>
<feature type="region of interest" description="Disordered" evidence="1">
    <location>
        <begin position="799"/>
        <end position="828"/>
    </location>
</feature>
<dbReference type="PANTHER" id="PTHR37291">
    <property type="entry name" value="5-METHYLCYTOSINE-SPECIFIC RESTRICTION ENZYME B"/>
    <property type="match status" value="1"/>
</dbReference>
<dbReference type="Proteomes" id="UP000290624">
    <property type="component" value="Unassembled WGS sequence"/>
</dbReference>
<dbReference type="InterPro" id="IPR003593">
    <property type="entry name" value="AAA+_ATPase"/>
</dbReference>
<feature type="domain" description="AAA+ ATPase" evidence="2">
    <location>
        <begin position="539"/>
        <end position="698"/>
    </location>
</feature>
<dbReference type="EMBL" id="PPCV01000003">
    <property type="protein sequence ID" value="RXW32763.1"/>
    <property type="molecule type" value="Genomic_DNA"/>
</dbReference>
<protein>
    <recommendedName>
        <fullName evidence="2">AAA+ ATPase domain-containing protein</fullName>
    </recommendedName>
</protein>
<dbReference type="CDD" id="cd00009">
    <property type="entry name" value="AAA"/>
    <property type="match status" value="1"/>
</dbReference>
<dbReference type="OrthoDB" id="9781481at2"/>
<dbReference type="RefSeq" id="WP_129458374.1">
    <property type="nucleotide sequence ID" value="NZ_PPCV01000003.1"/>
</dbReference>
<dbReference type="GO" id="GO:0016887">
    <property type="term" value="F:ATP hydrolysis activity"/>
    <property type="evidence" value="ECO:0007669"/>
    <property type="project" value="InterPro"/>
</dbReference>
<sequence length="828" mass="93092">MTAHAGNDAEKQRIYTLASQWFVETLPEGGSILTPGKRIWTLENLEELDEKFVQRPDLRAGLTFLQKLQEQLSDASPDAVQLMAELHVVFFWWIWEGAISGKKKISDLNAILSWHPDRPALPAEVAASMSPGFAHPGQWANTRRDVQLTTLITLISAFLREPPEKIAELQNDPLALRDFWAASPTPSGDAARWGLLHELYPDVFESTVSPTHKRLIIDRFAQEGDDTSDPDRALMAIRRRLSATWGAGYSYYDATSDPLHWLWAAPQKQWNAFLSWARRLWETTELDFDRHERSYKLEVAGKLSEARSAASNSPDWPDLVRAGLNHRSNNLTSTFNRLPLNDWVRENPADGAHALHTLWADARPENVAPAVDAFGRLIAPSGRTTPGAILSLASTLLLAKDEKQFPPVTIGTARAMWRLTGWGEAPPDSTPGHLLHRAYLLFDEVLRDAPTWENPPRDRLDVQGLLWTLVRLRGKPETWSDAEWNDLLAFRGAVPFEEGEEPPEPEEIPTTEVDYLGDAATQLSLDRSFLEEIAALLDDKGQVVFYGPPGTGKTFVAKRLATALAEGEAERTTIVQFHPASTYEDFFEGLRPTLASGQVHYELRPGPLARIAEAARVDPDHTYVLVIDELNRANVPKVMGELLFLLEYRDAKVATLYRPEGFQLPRNLFFIATMNTADRSVALVDAALRRRFHFIPFFPHLGAMKGLLRRWLHRYGRATVVADLLDAVNAELRTEIGDHLVIGPSHFMKEDLSEEALERIWTYNIHPTLEELLWGRTQELARWSWPAVRVRYQSQLNLGAAPRDEEPEGESPDANTQSGASAPNGELP</sequence>
<dbReference type="Gene3D" id="3.40.50.300">
    <property type="entry name" value="P-loop containing nucleotide triphosphate hydrolases"/>
    <property type="match status" value="1"/>
</dbReference>